<sequence length="73" mass="8783">MYEKHQLYFDCTNLQFKVSTVTVFHISIFFLFGLSITAYRDYLLEFLCSFILNERTDLKTNNLKRSQETEKND</sequence>
<proteinExistence type="predicted"/>
<keyword evidence="1" id="KW-0472">Membrane</keyword>
<accession>A0A3M7SZQ4</accession>
<comment type="caution">
    <text evidence="2">The sequence shown here is derived from an EMBL/GenBank/DDBJ whole genome shotgun (WGS) entry which is preliminary data.</text>
</comment>
<dbReference type="Proteomes" id="UP000276133">
    <property type="component" value="Unassembled WGS sequence"/>
</dbReference>
<gene>
    <name evidence="2" type="ORF">BpHYR1_020321</name>
</gene>
<keyword evidence="1" id="KW-1133">Transmembrane helix</keyword>
<keyword evidence="3" id="KW-1185">Reference proteome</keyword>
<keyword evidence="1" id="KW-0812">Transmembrane</keyword>
<evidence type="ECO:0000256" key="1">
    <source>
        <dbReference type="SAM" id="Phobius"/>
    </source>
</evidence>
<evidence type="ECO:0000313" key="2">
    <source>
        <dbReference type="EMBL" id="RNA41139.1"/>
    </source>
</evidence>
<protein>
    <submittedName>
        <fullName evidence="2">Uncharacterized protein</fullName>
    </submittedName>
</protein>
<dbReference type="EMBL" id="REGN01000553">
    <property type="protein sequence ID" value="RNA41139.1"/>
    <property type="molecule type" value="Genomic_DNA"/>
</dbReference>
<evidence type="ECO:0000313" key="3">
    <source>
        <dbReference type="Proteomes" id="UP000276133"/>
    </source>
</evidence>
<organism evidence="2 3">
    <name type="scientific">Brachionus plicatilis</name>
    <name type="common">Marine rotifer</name>
    <name type="synonym">Brachionus muelleri</name>
    <dbReference type="NCBI Taxonomy" id="10195"/>
    <lineage>
        <taxon>Eukaryota</taxon>
        <taxon>Metazoa</taxon>
        <taxon>Spiralia</taxon>
        <taxon>Gnathifera</taxon>
        <taxon>Rotifera</taxon>
        <taxon>Eurotatoria</taxon>
        <taxon>Monogononta</taxon>
        <taxon>Pseudotrocha</taxon>
        <taxon>Ploima</taxon>
        <taxon>Brachionidae</taxon>
        <taxon>Brachionus</taxon>
    </lineage>
</organism>
<feature type="transmembrane region" description="Helical" evidence="1">
    <location>
        <begin position="20"/>
        <end position="39"/>
    </location>
</feature>
<name>A0A3M7SZQ4_BRAPC</name>
<dbReference type="AlphaFoldDB" id="A0A3M7SZQ4"/>
<reference evidence="2 3" key="1">
    <citation type="journal article" date="2018" name="Sci. Rep.">
        <title>Genomic signatures of local adaptation to the degree of environmental predictability in rotifers.</title>
        <authorList>
            <person name="Franch-Gras L."/>
            <person name="Hahn C."/>
            <person name="Garcia-Roger E.M."/>
            <person name="Carmona M.J."/>
            <person name="Serra M."/>
            <person name="Gomez A."/>
        </authorList>
    </citation>
    <scope>NUCLEOTIDE SEQUENCE [LARGE SCALE GENOMIC DNA]</scope>
    <source>
        <strain evidence="2">HYR1</strain>
    </source>
</reference>